<proteinExistence type="predicted"/>
<name>A0AAN7T3R1_9EURO</name>
<evidence type="ECO:0000313" key="2">
    <source>
        <dbReference type="EMBL" id="KAK5088142.1"/>
    </source>
</evidence>
<dbReference type="CDD" id="cd02231">
    <property type="entry name" value="cupin_BLL6423-like"/>
    <property type="match status" value="1"/>
</dbReference>
<comment type="caution">
    <text evidence="2">The sequence shown here is derived from an EMBL/GenBank/DDBJ whole genome shotgun (WGS) entry which is preliminary data.</text>
</comment>
<dbReference type="EMBL" id="JAVRRJ010000002">
    <property type="protein sequence ID" value="KAK5088142.1"/>
    <property type="molecule type" value="Genomic_DNA"/>
</dbReference>
<dbReference type="SUPFAM" id="SSF51182">
    <property type="entry name" value="RmlC-like cupins"/>
    <property type="match status" value="1"/>
</dbReference>
<dbReference type="PANTHER" id="PTHR36156:SF2">
    <property type="entry name" value="CUPIN TYPE-2 DOMAIN-CONTAINING PROTEIN"/>
    <property type="match status" value="1"/>
</dbReference>
<reference evidence="2 3" key="1">
    <citation type="submission" date="2023-08" db="EMBL/GenBank/DDBJ databases">
        <title>Black Yeasts Isolated from many extreme environments.</title>
        <authorList>
            <person name="Coleine C."/>
            <person name="Stajich J.E."/>
            <person name="Selbmann L."/>
        </authorList>
    </citation>
    <scope>NUCLEOTIDE SEQUENCE [LARGE SCALE GENOMIC DNA]</scope>
    <source>
        <strain evidence="2 3">CCFEE 5910</strain>
    </source>
</reference>
<dbReference type="Gene3D" id="2.60.120.10">
    <property type="entry name" value="Jelly Rolls"/>
    <property type="match status" value="1"/>
</dbReference>
<protein>
    <submittedName>
        <fullName evidence="2">Uncharacterized protein</fullName>
    </submittedName>
</protein>
<dbReference type="InterPro" id="IPR011051">
    <property type="entry name" value="RmlC_Cupin_sf"/>
</dbReference>
<dbReference type="AlphaFoldDB" id="A0AAN7T3R1"/>
<evidence type="ECO:0000256" key="1">
    <source>
        <dbReference type="SAM" id="MobiDB-lite"/>
    </source>
</evidence>
<sequence>MAELPPVRRIVTDHGPEGKAIIGQDQILTPANPLDPSGGPPPPNSLIPGFTSIFRTDGHPASAQGPWTDPHGQMQNLVSNEGVVCRIVDFPPVPEDAPRELRDQVNIFHRTTSVDYGVVLEGELDLVLDDGVRTTMRKGDVVVQRGTNHLWQNK</sequence>
<accession>A0AAN7T3R1</accession>
<dbReference type="Gene3D" id="2.20.70.150">
    <property type="match status" value="1"/>
</dbReference>
<keyword evidence="3" id="KW-1185">Reference proteome</keyword>
<dbReference type="InterPro" id="IPR014710">
    <property type="entry name" value="RmlC-like_jellyroll"/>
</dbReference>
<dbReference type="InterPro" id="IPR047142">
    <property type="entry name" value="OryJ/VirC-like"/>
</dbReference>
<gene>
    <name evidence="2" type="ORF">LTR05_002359</name>
</gene>
<dbReference type="Proteomes" id="UP001309876">
    <property type="component" value="Unassembled WGS sequence"/>
</dbReference>
<feature type="region of interest" description="Disordered" evidence="1">
    <location>
        <begin position="28"/>
        <end position="73"/>
    </location>
</feature>
<organism evidence="2 3">
    <name type="scientific">Lithohypha guttulata</name>
    <dbReference type="NCBI Taxonomy" id="1690604"/>
    <lineage>
        <taxon>Eukaryota</taxon>
        <taxon>Fungi</taxon>
        <taxon>Dikarya</taxon>
        <taxon>Ascomycota</taxon>
        <taxon>Pezizomycotina</taxon>
        <taxon>Eurotiomycetes</taxon>
        <taxon>Chaetothyriomycetidae</taxon>
        <taxon>Chaetothyriales</taxon>
        <taxon>Trichomeriaceae</taxon>
        <taxon>Lithohypha</taxon>
    </lineage>
</organism>
<evidence type="ECO:0000313" key="3">
    <source>
        <dbReference type="Proteomes" id="UP001309876"/>
    </source>
</evidence>
<dbReference type="PANTHER" id="PTHR36156">
    <property type="entry name" value="SLR2101 PROTEIN"/>
    <property type="match status" value="1"/>
</dbReference>